<dbReference type="Proteomes" id="UP000241769">
    <property type="component" value="Unassembled WGS sequence"/>
</dbReference>
<evidence type="ECO:0000256" key="3">
    <source>
        <dbReference type="ARBA" id="ARBA00023157"/>
    </source>
</evidence>
<keyword evidence="3" id="KW-1015">Disulfide bond</keyword>
<keyword evidence="2" id="KW-0862">Zinc</keyword>
<dbReference type="InParanoid" id="A0A2P6NG91"/>
<dbReference type="AlphaFoldDB" id="A0A2P6NG91"/>
<dbReference type="SUPFAM" id="SSF118352">
    <property type="entry name" value="HSP33 redox switch-like"/>
    <property type="match status" value="1"/>
</dbReference>
<evidence type="ECO:0000256" key="1">
    <source>
        <dbReference type="ARBA" id="ARBA00022490"/>
    </source>
</evidence>
<dbReference type="PANTHER" id="PTHR30111:SF1">
    <property type="entry name" value="33 KDA CHAPERONIN"/>
    <property type="match status" value="1"/>
</dbReference>
<dbReference type="GO" id="GO:0051082">
    <property type="term" value="F:unfolded protein binding"/>
    <property type="evidence" value="ECO:0007669"/>
    <property type="project" value="InterPro"/>
</dbReference>
<evidence type="ECO:0000256" key="4">
    <source>
        <dbReference type="ARBA" id="ARBA00023186"/>
    </source>
</evidence>
<reference evidence="6 7" key="1">
    <citation type="journal article" date="2018" name="Genome Biol. Evol.">
        <title>Multiple Roots of Fruiting Body Formation in Amoebozoa.</title>
        <authorList>
            <person name="Hillmann F."/>
            <person name="Forbes G."/>
            <person name="Novohradska S."/>
            <person name="Ferling I."/>
            <person name="Riege K."/>
            <person name="Groth M."/>
            <person name="Westermann M."/>
            <person name="Marz M."/>
            <person name="Spaller T."/>
            <person name="Winckler T."/>
            <person name="Schaap P."/>
            <person name="Glockner G."/>
        </authorList>
    </citation>
    <scope>NUCLEOTIDE SEQUENCE [LARGE SCALE GENOMIC DNA]</scope>
    <source>
        <strain evidence="6 7">Jena</strain>
    </source>
</reference>
<evidence type="ECO:0000256" key="5">
    <source>
        <dbReference type="ARBA" id="ARBA00023284"/>
    </source>
</evidence>
<dbReference type="OrthoDB" id="550012at2759"/>
<dbReference type="Pfam" id="PF01430">
    <property type="entry name" value="HSP33"/>
    <property type="match status" value="1"/>
</dbReference>
<dbReference type="GO" id="GO:0042026">
    <property type="term" value="P:protein refolding"/>
    <property type="evidence" value="ECO:0007669"/>
    <property type="project" value="TreeGrafter"/>
</dbReference>
<dbReference type="PANTHER" id="PTHR30111">
    <property type="entry name" value="33 KDA CHAPERONIN"/>
    <property type="match status" value="1"/>
</dbReference>
<dbReference type="InterPro" id="IPR000397">
    <property type="entry name" value="Heat_shock_Hsp33"/>
</dbReference>
<dbReference type="EMBL" id="MDYQ01000093">
    <property type="protein sequence ID" value="PRP82959.1"/>
    <property type="molecule type" value="Genomic_DNA"/>
</dbReference>
<keyword evidence="1" id="KW-0963">Cytoplasm</keyword>
<dbReference type="Gene3D" id="3.90.1280.10">
    <property type="entry name" value="HSP33 redox switch-like"/>
    <property type="match status" value="1"/>
</dbReference>
<keyword evidence="5" id="KW-0676">Redox-active center</keyword>
<name>A0A2P6NG91_9EUKA</name>
<proteinExistence type="predicted"/>
<gene>
    <name evidence="6" type="ORF">PROFUN_06736</name>
</gene>
<dbReference type="GO" id="GO:0044183">
    <property type="term" value="F:protein folding chaperone"/>
    <property type="evidence" value="ECO:0007669"/>
    <property type="project" value="TreeGrafter"/>
</dbReference>
<comment type="caution">
    <text evidence="6">The sequence shown here is derived from an EMBL/GenBank/DDBJ whole genome shotgun (WGS) entry which is preliminary data.</text>
</comment>
<keyword evidence="7" id="KW-1185">Reference proteome</keyword>
<evidence type="ECO:0000313" key="7">
    <source>
        <dbReference type="Proteomes" id="UP000241769"/>
    </source>
</evidence>
<dbReference type="InterPro" id="IPR016153">
    <property type="entry name" value="Heat_shock_Hsp33_N"/>
</dbReference>
<dbReference type="SUPFAM" id="SSF64397">
    <property type="entry name" value="Hsp33 domain"/>
    <property type="match status" value="1"/>
</dbReference>
<dbReference type="FunCoup" id="A0A2P6NG91">
    <property type="interactions" value="3"/>
</dbReference>
<dbReference type="InterPro" id="IPR016154">
    <property type="entry name" value="Heat_shock_Hsp33_C"/>
</dbReference>
<dbReference type="Gene3D" id="3.55.30.10">
    <property type="entry name" value="Hsp33 domain"/>
    <property type="match status" value="1"/>
</dbReference>
<sequence>MLKLRSQSLRLYPHEIKSTFLRRFSQPSEFAKHRLREPDLAQQSFTKNLRFVILRNKNTVQTAVDKHALLDRPVEATLLGQVLTGAAIMSSMLHGEERVKLMFSYDSLKIKTIEAEAIQVGEVRGYIDTAQPDVEGTEGGVLTVSKVLYGLQQPVTSSVETSDSVQSSLQKYFEQSEQVPTAINLETKIEEGIVSYSGGIIVQTLPFADPSLIEGITERLRQQRLVRNLYTMSIEEVLSSLLPKDELASVSEIQKTRLDKATAAVATINALQLDELIASEQNIEVHCHYCNTYHVIDKQKLRLSQLQLAQQWPHGSRLLWLYIKFWKSDYFSDKATHRMVRGMSNFTLMPATSWINWTVDQNGVVPTMTRTSWTWVKEAATLKHPPICFVA</sequence>
<keyword evidence="4" id="KW-0143">Chaperone</keyword>
<evidence type="ECO:0000313" key="6">
    <source>
        <dbReference type="EMBL" id="PRP82959.1"/>
    </source>
</evidence>
<dbReference type="GO" id="GO:0005737">
    <property type="term" value="C:cytoplasm"/>
    <property type="evidence" value="ECO:0007669"/>
    <property type="project" value="InterPro"/>
</dbReference>
<organism evidence="6 7">
    <name type="scientific">Planoprotostelium fungivorum</name>
    <dbReference type="NCBI Taxonomy" id="1890364"/>
    <lineage>
        <taxon>Eukaryota</taxon>
        <taxon>Amoebozoa</taxon>
        <taxon>Evosea</taxon>
        <taxon>Variosea</taxon>
        <taxon>Cavosteliida</taxon>
        <taxon>Cavosteliaceae</taxon>
        <taxon>Planoprotostelium</taxon>
    </lineage>
</organism>
<evidence type="ECO:0000256" key="2">
    <source>
        <dbReference type="ARBA" id="ARBA00022833"/>
    </source>
</evidence>
<protein>
    <submittedName>
        <fullName evidence="6">Hsp33 protein</fullName>
    </submittedName>
</protein>
<accession>A0A2P6NG91</accession>